<feature type="transmembrane region" description="Helical" evidence="1">
    <location>
        <begin position="162"/>
        <end position="187"/>
    </location>
</feature>
<dbReference type="EMBL" id="JAKEVY010000005">
    <property type="protein sequence ID" value="MCF1716564.1"/>
    <property type="molecule type" value="Genomic_DNA"/>
</dbReference>
<feature type="transmembrane region" description="Helical" evidence="1">
    <location>
        <begin position="85"/>
        <end position="109"/>
    </location>
</feature>
<proteinExistence type="predicted"/>
<feature type="transmembrane region" description="Helical" evidence="1">
    <location>
        <begin position="504"/>
        <end position="522"/>
    </location>
</feature>
<feature type="transmembrane region" description="Helical" evidence="1">
    <location>
        <begin position="529"/>
        <end position="548"/>
    </location>
</feature>
<keyword evidence="1" id="KW-0812">Transmembrane</keyword>
<comment type="caution">
    <text evidence="2">The sequence shown here is derived from an EMBL/GenBank/DDBJ whole genome shotgun (WGS) entry which is preliminary data.</text>
</comment>
<gene>
    <name evidence="2" type="primary">creD</name>
    <name evidence="2" type="ORF">L0U88_18120</name>
</gene>
<dbReference type="PANTHER" id="PTHR30092">
    <property type="entry name" value="INNER MEMBRANE PROTEIN CRED"/>
    <property type="match status" value="1"/>
</dbReference>
<feature type="transmembrane region" description="Helical" evidence="1">
    <location>
        <begin position="45"/>
        <end position="73"/>
    </location>
</feature>
<sequence length="585" mass="65189">MQSALNNKLSALAQMAIYIWIRTALIFALLLMVGFLLLLPEDDMSWLLALVPGSLVASIPSLVVVFVGTVIITRTLDQYLRRLKSFLLLLAGIVLVHSAGMALLILFLGGRPEEWQLWMALTAALLLSVILGSYLTRKRIYHVLILNQSYQSIMEQQTNSPILFKGIITGVLILLMMIPTLFISSLVQERKARQREIVEEDSKRWAGAQELSGIFLVLPYEQPFKDEKGKETMIRKELVVLPEDLTVGSTMEPVVRTRSIYKVLLYRTDTKFSGHFAIQLPKEILPEQVIWKDASINMGLSDIKGIEEKVVVKLGTQELELSPGLPNKELVKTGLSALVDLTGLDPAKLSFSTQLKLRGSEQLHFVPLAGNSTYEVKSTWPSPSFDGTSLPAKHLVQDSGFSASWSFSKANLPFGTILREVDLNETDFSFGVSMIQPADHYAKTERSVKYAILFIGLTFSLFFVIELMQKKPVHPVQYVLIGIALSVFYTLLLSVSEFLPFDSAYGIAAIATILLITLYANAHFKSWKTASLFALVLSCLYLFAFILVRLEDTALLVGSIGLFLILALVMYGTRKINWYPAVPVS</sequence>
<dbReference type="Proteomes" id="UP001200145">
    <property type="component" value="Unassembled WGS sequence"/>
</dbReference>
<name>A0ABS9BLJ3_9BACT</name>
<feature type="transmembrane region" description="Helical" evidence="1">
    <location>
        <begin position="554"/>
        <end position="571"/>
    </location>
</feature>
<feature type="transmembrane region" description="Helical" evidence="1">
    <location>
        <begin position="450"/>
        <end position="468"/>
    </location>
</feature>
<feature type="transmembrane region" description="Helical" evidence="1">
    <location>
        <begin position="12"/>
        <end position="39"/>
    </location>
</feature>
<dbReference type="Pfam" id="PF06123">
    <property type="entry name" value="CreD"/>
    <property type="match status" value="1"/>
</dbReference>
<keyword evidence="1" id="KW-0472">Membrane</keyword>
<organism evidence="2 3">
    <name type="scientific">Flavihumibacter fluminis</name>
    <dbReference type="NCBI Taxonomy" id="2909236"/>
    <lineage>
        <taxon>Bacteria</taxon>
        <taxon>Pseudomonadati</taxon>
        <taxon>Bacteroidota</taxon>
        <taxon>Chitinophagia</taxon>
        <taxon>Chitinophagales</taxon>
        <taxon>Chitinophagaceae</taxon>
        <taxon>Flavihumibacter</taxon>
    </lineage>
</organism>
<evidence type="ECO:0000313" key="3">
    <source>
        <dbReference type="Proteomes" id="UP001200145"/>
    </source>
</evidence>
<evidence type="ECO:0000256" key="1">
    <source>
        <dbReference type="SAM" id="Phobius"/>
    </source>
</evidence>
<feature type="transmembrane region" description="Helical" evidence="1">
    <location>
        <begin position="115"/>
        <end position="135"/>
    </location>
</feature>
<keyword evidence="1" id="KW-1133">Transmembrane helix</keyword>
<reference evidence="2 3" key="1">
    <citation type="submission" date="2022-01" db="EMBL/GenBank/DDBJ databases">
        <title>Flavihumibacter sp. nov., isolated from sediment of a river.</title>
        <authorList>
            <person name="Liu H."/>
        </authorList>
    </citation>
    <scope>NUCLEOTIDE SEQUENCE [LARGE SCALE GENOMIC DNA]</scope>
    <source>
        <strain evidence="2 3">RY-1</strain>
    </source>
</reference>
<protein>
    <submittedName>
        <fullName evidence="2">Cell envelope integrity protein CreD</fullName>
    </submittedName>
</protein>
<dbReference type="InterPro" id="IPR010364">
    <property type="entry name" value="Uncharacterised_IM_CreD"/>
</dbReference>
<dbReference type="RefSeq" id="WP_234867847.1">
    <property type="nucleotide sequence ID" value="NZ_JAKEVY010000005.1"/>
</dbReference>
<feature type="transmembrane region" description="Helical" evidence="1">
    <location>
        <begin position="475"/>
        <end position="492"/>
    </location>
</feature>
<accession>A0ABS9BLJ3</accession>
<dbReference type="NCBIfam" id="NF008712">
    <property type="entry name" value="PRK11715.1-1"/>
    <property type="match status" value="1"/>
</dbReference>
<evidence type="ECO:0000313" key="2">
    <source>
        <dbReference type="EMBL" id="MCF1716564.1"/>
    </source>
</evidence>
<keyword evidence="3" id="KW-1185">Reference proteome</keyword>
<dbReference type="PANTHER" id="PTHR30092:SF0">
    <property type="entry name" value="INNER MEMBRANE PROTEIN CRED"/>
    <property type="match status" value="1"/>
</dbReference>